<dbReference type="CDD" id="cd00657">
    <property type="entry name" value="Ferritin_like"/>
    <property type="match status" value="1"/>
</dbReference>
<dbReference type="Proteomes" id="UP000836841">
    <property type="component" value="Chromosome 6"/>
</dbReference>
<dbReference type="SUPFAM" id="SSF47240">
    <property type="entry name" value="Ferritin-like"/>
    <property type="match status" value="1"/>
</dbReference>
<dbReference type="Pfam" id="PF04305">
    <property type="entry name" value="DUF455"/>
    <property type="match status" value="1"/>
</dbReference>
<dbReference type="InterPro" id="IPR011197">
    <property type="entry name" value="UCP012318"/>
</dbReference>
<dbReference type="PANTHER" id="PTHR42782:SF2">
    <property type="entry name" value="3-OXOACYL-[ACYL-CARRIER-PROTEIN] SYNTHASE-LIKE PROTEIN"/>
    <property type="match status" value="1"/>
</dbReference>
<dbReference type="AlphaFoldDB" id="A0AAU9T1W8"/>
<name>A0AAU9T1W8_THLAR</name>
<dbReference type="InterPro" id="IPR007402">
    <property type="entry name" value="DUF455"/>
</dbReference>
<evidence type="ECO:0000313" key="1">
    <source>
        <dbReference type="EMBL" id="CAH2074158.1"/>
    </source>
</evidence>
<gene>
    <name evidence="1" type="ORF">TAV2_LOCUS22211</name>
</gene>
<dbReference type="EMBL" id="OU466862">
    <property type="protein sequence ID" value="CAH2074158.1"/>
    <property type="molecule type" value="Genomic_DNA"/>
</dbReference>
<protein>
    <submittedName>
        <fullName evidence="1">Uncharacterized protein</fullName>
    </submittedName>
</protein>
<evidence type="ECO:0000313" key="2">
    <source>
        <dbReference type="Proteomes" id="UP000836841"/>
    </source>
</evidence>
<dbReference type="PANTHER" id="PTHR42782">
    <property type="entry name" value="SI:CH73-314G15.3"/>
    <property type="match status" value="1"/>
</dbReference>
<sequence>MESETLIESAINILNTSDPFEKARLGDSVAVRWLEGAIAEPYDPSVDFPVPDRPARLTNVKLVSPSLMPKLGRAGSLQSRQAIVHSLVHTESWAIDLSWDIIARFGKQEKMPRDFFTDFVRVAQDEGRHFTLLAARLEEIGSRYGALPAHDGLWDSAAATSQDLLARLAIEHCVHEARGLDVLPTTISRFRNGGDHETADLLERVVYPEEITHCAAGVKWFKYLCARSKHPEFTNDSKESDDSEEEIINKFHSVVREHFRGPLKPPFNAQARKTAGFGPQWYEPLAVKESNA</sequence>
<reference evidence="1 2" key="1">
    <citation type="submission" date="2022-03" db="EMBL/GenBank/DDBJ databases">
        <authorList>
            <person name="Nunn A."/>
            <person name="Chopra R."/>
            <person name="Nunn A."/>
            <person name="Contreras Garrido A."/>
        </authorList>
    </citation>
    <scope>NUCLEOTIDE SEQUENCE [LARGE SCALE GENOMIC DNA]</scope>
</reference>
<proteinExistence type="predicted"/>
<dbReference type="InterPro" id="IPR009078">
    <property type="entry name" value="Ferritin-like_SF"/>
</dbReference>
<dbReference type="PIRSF" id="PIRSF012318">
    <property type="entry name" value="UCP012318"/>
    <property type="match status" value="1"/>
</dbReference>
<accession>A0AAU9T1W8</accession>
<organism evidence="1 2">
    <name type="scientific">Thlaspi arvense</name>
    <name type="common">Field penny-cress</name>
    <dbReference type="NCBI Taxonomy" id="13288"/>
    <lineage>
        <taxon>Eukaryota</taxon>
        <taxon>Viridiplantae</taxon>
        <taxon>Streptophyta</taxon>
        <taxon>Embryophyta</taxon>
        <taxon>Tracheophyta</taxon>
        <taxon>Spermatophyta</taxon>
        <taxon>Magnoliopsida</taxon>
        <taxon>eudicotyledons</taxon>
        <taxon>Gunneridae</taxon>
        <taxon>Pentapetalae</taxon>
        <taxon>rosids</taxon>
        <taxon>malvids</taxon>
        <taxon>Brassicales</taxon>
        <taxon>Brassicaceae</taxon>
        <taxon>Thlaspideae</taxon>
        <taxon>Thlaspi</taxon>
    </lineage>
</organism>
<keyword evidence="2" id="KW-1185">Reference proteome</keyword>